<sequence length="1198" mass="136561">MAQNLLSKYAFAFEESSEEEDNVQIETFKQTLLQSRVPVAQKAVTSEVLKAQSEPVFHENPGNASVMQWDDDGDNTTFIDTTQIINQVPNTIMAEVPSYQLNNYFEEPSQQLEPEIIAAQAPTEAVELTQVVEPSMFEDDSHVQNERTEFLQQYEEQKEEQYIEQPAINHYREEQEPEPSAQEESKEAEFQLSNSLFEKDNSNPIGAFYSREPIVQVPQNTIVEQVNTQVPKQATTTVPKSSVNMSKYLQDLLGEESSEEDDTFQAFELIKKQVQEQPVKISEAIPSQMVSQEALIHQIEEQKEHVAPPRLQSPPHHIESSPAKVEEEEPFQLKHGEHFYAQQSSHVVEQVLVLKTEENEESNNEADDDPFEKAQDYQPNLEQEEYDPVLVQNQSQRLSNAYEFLEQDDGNEMPKQQQFQKEEQKQQPANRGQEQLRKSLLKSPSPAKSIARVSTLQELRQLAFYTLNSKLSDSQKQALSRAIDDYLSLDQLSFSQCLVWTVLQMTLISSSVVKVNTISSLLTRDNVFVKGQREVLIELLTSGQQQAQRSSQQINQCVCNVILQEEQRQVEQYRTESLLSSRLLMNGLIYNMLFEKDEEKKGALIWNQLIIKRFSGEDPLYGVLACGLNQVNQAFTERRSVQQLVNFWIQQLTAILCAADQSPQYSNQYRQYLENLSSAVYDLNQDIFGSIALQLIAGTFQNSDRIVQQCEQNLEVNIITSLINQIQPLTENKKPIDKSLDLIIGGLQRAELIKREDTFLAKQIIEALYKEQDLDFILAKRQEKLLLDQLCMQLGASKVQNRGLKEQASKPIEKAQQVVQGFKGLFSKVVGAANTIGQHIVSEASSANNSQIKPEVQRLQDDFPKFFKSESEPPMPIIQSHEIQQMFVQEPIREQQQVIKPPPPARLPTNIAPPRFVPLKFEQIEKQPQEKTQFQIAKEAHEQQKQQKLAQQQTQNEANNKQIDPFAVNKPAVQNPKRQRHTVQYASLLHHSEDHQKEAQQIPPIYNDMPPIPPINRVQSTQQNYESNFQQAISPDVNREFRNYSDSILANAASSGETSLNDSSINLSNSNSYEQRQQINQKAPEPRPIAQIRPQGPRPQVPFRPPPPRFVAPQPAPQTFKPPVQQPVSIQPTVTQPSTIQETPPPMAPFGAPPLRQIQSNQSAGVRPQRPRPQMYASLLHIQEDTQRSSYAPNHPPY</sequence>
<dbReference type="EMBL" id="RRYP01001729">
    <property type="protein sequence ID" value="TNV85563.1"/>
    <property type="molecule type" value="Genomic_DNA"/>
</dbReference>
<proteinExistence type="predicted"/>
<feature type="compositionally biased region" description="Low complexity" evidence="1">
    <location>
        <begin position="946"/>
        <end position="958"/>
    </location>
</feature>
<feature type="region of interest" description="Disordered" evidence="1">
    <location>
        <begin position="938"/>
        <end position="979"/>
    </location>
</feature>
<feature type="compositionally biased region" description="Pro residues" evidence="1">
    <location>
        <begin position="1096"/>
        <end position="1116"/>
    </location>
</feature>
<feature type="compositionally biased region" description="Low complexity" evidence="1">
    <location>
        <begin position="1059"/>
        <end position="1072"/>
    </location>
</feature>
<dbReference type="Proteomes" id="UP000785679">
    <property type="component" value="Unassembled WGS sequence"/>
</dbReference>
<feature type="compositionally biased region" description="Polar residues" evidence="1">
    <location>
        <begin position="1126"/>
        <end position="1142"/>
    </location>
</feature>
<feature type="region of interest" description="Disordered" evidence="1">
    <location>
        <begin position="305"/>
        <end position="329"/>
    </location>
</feature>
<keyword evidence="3" id="KW-1185">Reference proteome</keyword>
<feature type="compositionally biased region" description="Pro residues" evidence="1">
    <location>
        <begin position="1143"/>
        <end position="1152"/>
    </location>
</feature>
<protein>
    <submittedName>
        <fullName evidence="2">Uncharacterized protein</fullName>
    </submittedName>
</protein>
<evidence type="ECO:0000313" key="2">
    <source>
        <dbReference type="EMBL" id="TNV85563.1"/>
    </source>
</evidence>
<gene>
    <name evidence="2" type="ORF">FGO68_gene14481</name>
</gene>
<dbReference type="AlphaFoldDB" id="A0A8J8T8T3"/>
<evidence type="ECO:0000313" key="3">
    <source>
        <dbReference type="Proteomes" id="UP000785679"/>
    </source>
</evidence>
<evidence type="ECO:0000256" key="1">
    <source>
        <dbReference type="SAM" id="MobiDB-lite"/>
    </source>
</evidence>
<feature type="region of interest" description="Disordered" evidence="1">
    <location>
        <begin position="412"/>
        <end position="446"/>
    </location>
</feature>
<organism evidence="2 3">
    <name type="scientific">Halteria grandinella</name>
    <dbReference type="NCBI Taxonomy" id="5974"/>
    <lineage>
        <taxon>Eukaryota</taxon>
        <taxon>Sar</taxon>
        <taxon>Alveolata</taxon>
        <taxon>Ciliophora</taxon>
        <taxon>Intramacronucleata</taxon>
        <taxon>Spirotrichea</taxon>
        <taxon>Stichotrichia</taxon>
        <taxon>Sporadotrichida</taxon>
        <taxon>Halteriidae</taxon>
        <taxon>Halteria</taxon>
    </lineage>
</organism>
<accession>A0A8J8T8T3</accession>
<name>A0A8J8T8T3_HALGN</name>
<reference evidence="2" key="1">
    <citation type="submission" date="2019-06" db="EMBL/GenBank/DDBJ databases">
        <authorList>
            <person name="Zheng W."/>
        </authorList>
    </citation>
    <scope>NUCLEOTIDE SEQUENCE</scope>
    <source>
        <strain evidence="2">QDHG01</strain>
    </source>
</reference>
<comment type="caution">
    <text evidence="2">The sequence shown here is derived from an EMBL/GenBank/DDBJ whole genome shotgun (WGS) entry which is preliminary data.</text>
</comment>
<feature type="region of interest" description="Disordered" evidence="1">
    <location>
        <begin position="1054"/>
        <end position="1171"/>
    </location>
</feature>